<proteinExistence type="predicted"/>
<reference evidence="3 4" key="1">
    <citation type="journal article" date="2012" name="Stand. Genomic Sci.">
        <title>Complete genome sequencing and analysis of Saprospira grandis str. Lewin, a predatory marine bacterium.</title>
        <authorList>
            <person name="Saw J.H."/>
            <person name="Yuryev A."/>
            <person name="Kanbe M."/>
            <person name="Hou S."/>
            <person name="Young A.G."/>
            <person name="Aizawa S."/>
            <person name="Alam M."/>
        </authorList>
    </citation>
    <scope>NUCLEOTIDE SEQUENCE [LARGE SCALE GENOMIC DNA]</scope>
    <source>
        <strain evidence="3 4">Lewin</strain>
    </source>
</reference>
<evidence type="ECO:0008006" key="5">
    <source>
        <dbReference type="Google" id="ProtNLM"/>
    </source>
</evidence>
<evidence type="ECO:0000256" key="1">
    <source>
        <dbReference type="SAM" id="Phobius"/>
    </source>
</evidence>
<protein>
    <recommendedName>
        <fullName evidence="5">Protein BatD</fullName>
    </recommendedName>
</protein>
<accession>H6L4P1</accession>
<dbReference type="InterPro" id="IPR025738">
    <property type="entry name" value="BatD"/>
</dbReference>
<evidence type="ECO:0000256" key="2">
    <source>
        <dbReference type="SAM" id="SignalP"/>
    </source>
</evidence>
<dbReference type="RefSeq" id="WP_015691610.1">
    <property type="nucleotide sequence ID" value="NC_016940.1"/>
</dbReference>
<feature type="transmembrane region" description="Helical" evidence="1">
    <location>
        <begin position="441"/>
        <end position="461"/>
    </location>
</feature>
<keyword evidence="1" id="KW-1133">Transmembrane helix</keyword>
<dbReference type="OrthoDB" id="2079210at2"/>
<dbReference type="EMBL" id="CP002831">
    <property type="protein sequence ID" value="AFC23965.1"/>
    <property type="molecule type" value="Genomic_DNA"/>
</dbReference>
<dbReference type="HOGENOM" id="CLU_016843_0_0_10"/>
<organism evidence="3 4">
    <name type="scientific">Saprospira grandis (strain Lewin)</name>
    <dbReference type="NCBI Taxonomy" id="984262"/>
    <lineage>
        <taxon>Bacteria</taxon>
        <taxon>Pseudomonadati</taxon>
        <taxon>Bacteroidota</taxon>
        <taxon>Saprospiria</taxon>
        <taxon>Saprospirales</taxon>
        <taxon>Saprospiraceae</taxon>
        <taxon>Saprospira</taxon>
    </lineage>
</organism>
<dbReference type="eggNOG" id="COG0457">
    <property type="taxonomic scope" value="Bacteria"/>
</dbReference>
<evidence type="ECO:0000313" key="3">
    <source>
        <dbReference type="EMBL" id="AFC23965.1"/>
    </source>
</evidence>
<keyword evidence="4" id="KW-1185">Reference proteome</keyword>
<dbReference type="Pfam" id="PF13584">
    <property type="entry name" value="BatD"/>
    <property type="match status" value="2"/>
</dbReference>
<keyword evidence="2" id="KW-0732">Signal</keyword>
<evidence type="ECO:0000313" key="4">
    <source>
        <dbReference type="Proteomes" id="UP000007519"/>
    </source>
</evidence>
<dbReference type="Proteomes" id="UP000007519">
    <property type="component" value="Chromosome"/>
</dbReference>
<dbReference type="KEGG" id="sgn:SGRA_1230"/>
<dbReference type="AlphaFoldDB" id="H6L4P1"/>
<keyword evidence="1" id="KW-0812">Transmembrane</keyword>
<sequence length="583" mass="65966">MKSYQLSLLLLSFWAMSSSLLAQKIAFVADCNASKVVLGNAFRLSFRLENAEIKKIRFPDFEAQGFQIVEGPVNESRYTNINGNRYTFEAYTFSLAPNEEGNYTIGPAEVTTYGGKVLKTMPVKIKCVAPSSSNVQSLNDHNLPPELAGKVLFRLECENQEAVVGEQIRLNYKVYTQIDISNIELVKEPEFPKMYSKEYRFFDKDPRVEVINGQQYATKIIYSMGVFPTKNGELSIPPAEILISVGRQDPRNPFASRNLKQYPLLSLPKTIPVRSLSGQDKDYTGAVGEYDMELYLEKDEITTDEALELVMRIRGLGDIKPITAPPVHFKEGSFKILEVEQKEDIREGGRGIGGEKTFIYKIDPQEVGNLSLQPSFVYFDVRDRKLVRIDSSLEVKVKQGKRILNQEVAEKAVDSSQVLSMQAALKSASWRPTPQPFFGSYRFYLLSVLPFLAFGGFYLLLLGRKKSLALKEKQALKNAPYRHAQEQLKLAKTALKTDTVGDFYRAIEEALKGYIGLQMNIPLGERSKERLQTLLPEKEAQELGEILEHCEQALFAGQSPHKTMEEQLKHSQKLIKQLEKRLA</sequence>
<dbReference type="PANTHER" id="PTHR40940">
    <property type="entry name" value="PROTEIN BATD-RELATED"/>
    <property type="match status" value="1"/>
</dbReference>
<gene>
    <name evidence="3" type="ordered locus">SGRA_1230</name>
</gene>
<dbReference type="STRING" id="984262.SGRA_1230"/>
<dbReference type="PANTHER" id="PTHR40940:SF2">
    <property type="entry name" value="BATD"/>
    <property type="match status" value="1"/>
</dbReference>
<keyword evidence="1" id="KW-0472">Membrane</keyword>
<feature type="signal peptide" evidence="2">
    <location>
        <begin position="1"/>
        <end position="22"/>
    </location>
</feature>
<feature type="chain" id="PRO_5003603941" description="Protein BatD" evidence="2">
    <location>
        <begin position="23"/>
        <end position="583"/>
    </location>
</feature>
<name>H6L4P1_SAPGL</name>